<sequence>MSSFMKSPSPHQLSLLLKNVSKSKSSKLSSLEVIELSDLKNSVDELTWSNWLAFARTEKVRKKKKKEKKEIKEKEKEKRKERRDKTRSPPIGKGQKEQQQDESPRTGSSMSSSSSTSTLKGSNMSSTTSSTTTLRMPLPSSALLTSHIPTSYNESFTLIDRGPDTPKLSTAMQEKLQLRDKVDKLEEALAESLQKHHEMTAQHEDELNGVREQSVDVLEELALCKEKLNYMNDEYDLAQNMSNLFTPKQAAETAIRQNNQVKSANWRMVAIRAAFLRLRHAESAADSACASASAMQTFVQHSADRRVKRAPGMQQVLTALSTAADAQSQFRIVAGGAAKALEPLMDVGVGELGGEGGGDEGSIWETFLRDIDVGGEEKKEEDLGLEMSGIGAMAALSPVKGGEGVGGDLPPPPPAPKTPEHGVGDSDSSEIDFNASSSDDQYGSTSEDEGVVKKVVKKKNKTEEGEGGGEERKKKKVVKKGGATSPTAIARKKKLASSSGLTTREKKSVGSPTATKTKLKKKAKSPSREKTKVFIGKSARDLLGHASGMRSDLDQLKQAMNACMSQVDADLSKLGTGLAGVMCKLLDKEVEEGKGVGSSVYDSPSRVGSVFSPAPTPRPKELARRNKARLKQKLDGGVRICAHVALPSANLHKSKNTPSTATSNVRISGNNVELGMIKENDLELLRVDFSRVFAYHHGGDVEAFFNRNVTGEVRPWVRNAVRGEGPGTVVVLSVGVGGRTVGSKGSAVMSTAFLEGEEGDTGVMYDCVDAVFEEIDKDCVRDHGGGGVENEDFFRGLTVIVTAVEVRGGKVKDLLRSAGGMEEVVVGGVSDSDDDNSEEEEGKKNEEFDSAGRPLVKVQVHTPQDFNKLVGVLSSVRHKEKKRVNHPYAHLVVKCRIMSGEGIWSSMVFADVRVPAVDESVLYGVDDEEEIDWSRGGMSPTRSSHHKCVVHDERKGVGEGGDGGKFNRSHALGMDRLHAQEDSAGLGCILEERWRSGGFRGVGDEGGGFDSTLCKLLEREVGSGGSAVRCFVHVPSGGSKGDAIDAATGMLFAECARGDVY</sequence>
<dbReference type="AlphaFoldDB" id="A0A9W7FCK9"/>
<feature type="compositionally biased region" description="Basic and acidic residues" evidence="2">
    <location>
        <begin position="68"/>
        <end position="87"/>
    </location>
</feature>
<keyword evidence="4" id="KW-1185">Reference proteome</keyword>
<feature type="compositionally biased region" description="Basic and acidic residues" evidence="2">
    <location>
        <begin position="461"/>
        <end position="472"/>
    </location>
</feature>
<evidence type="ECO:0000313" key="4">
    <source>
        <dbReference type="Proteomes" id="UP001165122"/>
    </source>
</evidence>
<feature type="coiled-coil region" evidence="1">
    <location>
        <begin position="168"/>
        <end position="202"/>
    </location>
</feature>
<keyword evidence="1" id="KW-0175">Coiled coil</keyword>
<feature type="compositionally biased region" description="Low complexity" evidence="2">
    <location>
        <begin position="107"/>
        <end position="133"/>
    </location>
</feature>
<dbReference type="Proteomes" id="UP001165122">
    <property type="component" value="Unassembled WGS sequence"/>
</dbReference>
<reference evidence="4" key="1">
    <citation type="journal article" date="2023" name="Commun. Biol.">
        <title>Genome analysis of Parmales, the sister group of diatoms, reveals the evolutionary specialization of diatoms from phago-mixotrophs to photoautotrophs.</title>
        <authorList>
            <person name="Ban H."/>
            <person name="Sato S."/>
            <person name="Yoshikawa S."/>
            <person name="Yamada K."/>
            <person name="Nakamura Y."/>
            <person name="Ichinomiya M."/>
            <person name="Sato N."/>
            <person name="Blanc-Mathieu R."/>
            <person name="Endo H."/>
            <person name="Kuwata A."/>
            <person name="Ogata H."/>
        </authorList>
    </citation>
    <scope>NUCLEOTIDE SEQUENCE [LARGE SCALE GENOMIC DNA]</scope>
    <source>
        <strain evidence="4">NIES 3700</strain>
    </source>
</reference>
<organism evidence="3 4">
    <name type="scientific">Triparma laevis f. longispina</name>
    <dbReference type="NCBI Taxonomy" id="1714387"/>
    <lineage>
        <taxon>Eukaryota</taxon>
        <taxon>Sar</taxon>
        <taxon>Stramenopiles</taxon>
        <taxon>Ochrophyta</taxon>
        <taxon>Bolidophyceae</taxon>
        <taxon>Parmales</taxon>
        <taxon>Triparmaceae</taxon>
        <taxon>Triparma</taxon>
    </lineage>
</organism>
<evidence type="ECO:0000256" key="1">
    <source>
        <dbReference type="SAM" id="Coils"/>
    </source>
</evidence>
<feature type="region of interest" description="Disordered" evidence="2">
    <location>
        <begin position="59"/>
        <end position="136"/>
    </location>
</feature>
<evidence type="ECO:0000256" key="2">
    <source>
        <dbReference type="SAM" id="MobiDB-lite"/>
    </source>
</evidence>
<gene>
    <name evidence="3" type="ORF">TrLO_g5300</name>
</gene>
<accession>A0A9W7FCK9</accession>
<comment type="caution">
    <text evidence="3">The sequence shown here is derived from an EMBL/GenBank/DDBJ whole genome shotgun (WGS) entry which is preliminary data.</text>
</comment>
<dbReference type="OrthoDB" id="10443331at2759"/>
<feature type="compositionally biased region" description="Basic and acidic residues" evidence="2">
    <location>
        <begin position="94"/>
        <end position="104"/>
    </location>
</feature>
<feature type="compositionally biased region" description="Polar residues" evidence="2">
    <location>
        <begin position="434"/>
        <end position="445"/>
    </location>
</feature>
<evidence type="ECO:0000313" key="3">
    <source>
        <dbReference type="EMBL" id="GMI09700.1"/>
    </source>
</evidence>
<feature type="compositionally biased region" description="Acidic residues" evidence="2">
    <location>
        <begin position="831"/>
        <end position="840"/>
    </location>
</feature>
<name>A0A9W7FCK9_9STRA</name>
<proteinExistence type="predicted"/>
<feature type="region of interest" description="Disordered" evidence="2">
    <location>
        <begin position="826"/>
        <end position="852"/>
    </location>
</feature>
<protein>
    <submittedName>
        <fullName evidence="3">Uncharacterized protein</fullName>
    </submittedName>
</protein>
<dbReference type="EMBL" id="BRXW01000140">
    <property type="protein sequence ID" value="GMI09700.1"/>
    <property type="molecule type" value="Genomic_DNA"/>
</dbReference>
<feature type="region of interest" description="Disordered" evidence="2">
    <location>
        <begin position="397"/>
        <end position="531"/>
    </location>
</feature>